<keyword evidence="2" id="KW-1185">Reference proteome</keyword>
<proteinExistence type="predicted"/>
<dbReference type="Proteomes" id="UP000644610">
    <property type="component" value="Unassembled WGS sequence"/>
</dbReference>
<protein>
    <submittedName>
        <fullName evidence="1">Uncharacterized protein</fullName>
    </submittedName>
</protein>
<dbReference type="EMBL" id="BOOQ01000040">
    <property type="protein sequence ID" value="GII49288.1"/>
    <property type="molecule type" value="Genomic_DNA"/>
</dbReference>
<comment type="caution">
    <text evidence="1">The sequence shown here is derived from an EMBL/GenBank/DDBJ whole genome shotgun (WGS) entry which is preliminary data.</text>
</comment>
<name>A0A8J3UNN1_9ACTN</name>
<sequence>MSWHVPGATAVGNAIYQLDVTADGRYVADGDGPKEVNGYFQVRTPNGDAPNPLWQFDGNVDLLTSTTKE</sequence>
<dbReference type="AlphaFoldDB" id="A0A8J3UNN1"/>
<evidence type="ECO:0000313" key="2">
    <source>
        <dbReference type="Proteomes" id="UP000644610"/>
    </source>
</evidence>
<evidence type="ECO:0000313" key="1">
    <source>
        <dbReference type="EMBL" id="GII49288.1"/>
    </source>
</evidence>
<gene>
    <name evidence="1" type="ORF">Psi02_57120</name>
</gene>
<accession>A0A8J3UNN1</accession>
<reference evidence="1" key="1">
    <citation type="submission" date="2021-01" db="EMBL/GenBank/DDBJ databases">
        <title>Whole genome shotgun sequence of Planotetraspora silvatica NBRC 100141.</title>
        <authorList>
            <person name="Komaki H."/>
            <person name="Tamura T."/>
        </authorList>
    </citation>
    <scope>NUCLEOTIDE SEQUENCE</scope>
    <source>
        <strain evidence="1">NBRC 100141</strain>
    </source>
</reference>
<organism evidence="1 2">
    <name type="scientific">Planotetraspora silvatica</name>
    <dbReference type="NCBI Taxonomy" id="234614"/>
    <lineage>
        <taxon>Bacteria</taxon>
        <taxon>Bacillati</taxon>
        <taxon>Actinomycetota</taxon>
        <taxon>Actinomycetes</taxon>
        <taxon>Streptosporangiales</taxon>
        <taxon>Streptosporangiaceae</taxon>
        <taxon>Planotetraspora</taxon>
    </lineage>
</organism>